<dbReference type="EMBL" id="JAVRFL010000019">
    <property type="protein sequence ID" value="MDT0530754.1"/>
    <property type="molecule type" value="Genomic_DNA"/>
</dbReference>
<accession>A0ABU2WYQ5</accession>
<proteinExistence type="predicted"/>
<dbReference type="RefSeq" id="WP_311412729.1">
    <property type="nucleotide sequence ID" value="NZ_JAVRFL010000019.1"/>
</dbReference>
<evidence type="ECO:0000313" key="2">
    <source>
        <dbReference type="Proteomes" id="UP001180973"/>
    </source>
</evidence>
<sequence>MLAFGCRTLAQRRVTGDTGLRLDAGPAGSTAVFVASVQVQVGAVEDPYLIRTHGATYLAYAARTGRFWPGLGHRTTPVNGPVMR</sequence>
<protein>
    <submittedName>
        <fullName evidence="1">Uncharacterized protein</fullName>
    </submittedName>
</protein>
<gene>
    <name evidence="1" type="ORF">RM555_17310</name>
</gene>
<evidence type="ECO:0000313" key="1">
    <source>
        <dbReference type="EMBL" id="MDT0530754.1"/>
    </source>
</evidence>
<organism evidence="1 2">
    <name type="scientific">Micromonospora reichwaldensis</name>
    <dbReference type="NCBI Taxonomy" id="3075516"/>
    <lineage>
        <taxon>Bacteria</taxon>
        <taxon>Bacillati</taxon>
        <taxon>Actinomycetota</taxon>
        <taxon>Actinomycetes</taxon>
        <taxon>Micromonosporales</taxon>
        <taxon>Micromonosporaceae</taxon>
        <taxon>Micromonospora</taxon>
    </lineage>
</organism>
<dbReference type="Proteomes" id="UP001180973">
    <property type="component" value="Unassembled WGS sequence"/>
</dbReference>
<keyword evidence="2" id="KW-1185">Reference proteome</keyword>
<reference evidence="1" key="1">
    <citation type="submission" date="2023-09" db="EMBL/GenBank/DDBJ databases">
        <title>30 novel species of actinomycetes from the DSMZ collection.</title>
        <authorList>
            <person name="Nouioui I."/>
        </authorList>
    </citation>
    <scope>NUCLEOTIDE SEQUENCE</scope>
    <source>
        <strain evidence="1">DSM 115977</strain>
    </source>
</reference>
<comment type="caution">
    <text evidence="1">The sequence shown here is derived from an EMBL/GenBank/DDBJ whole genome shotgun (WGS) entry which is preliminary data.</text>
</comment>
<name>A0ABU2WYQ5_9ACTN</name>